<evidence type="ECO:0000313" key="2">
    <source>
        <dbReference type="Proteomes" id="UP000231196"/>
    </source>
</evidence>
<gene>
    <name evidence="1" type="ORF">CO104_01605</name>
</gene>
<proteinExistence type="predicted"/>
<protein>
    <submittedName>
        <fullName evidence="1">Uncharacterized protein</fullName>
    </submittedName>
</protein>
<comment type="caution">
    <text evidence="1">The sequence shown here is derived from an EMBL/GenBank/DDBJ whole genome shotgun (WGS) entry which is preliminary data.</text>
</comment>
<organism evidence="1 2">
    <name type="scientific">Candidatus Collierbacteria bacterium CG_4_9_14_3_um_filter_43_16</name>
    <dbReference type="NCBI Taxonomy" id="1974532"/>
    <lineage>
        <taxon>Bacteria</taxon>
        <taxon>Candidatus Collieribacteriota</taxon>
    </lineage>
</organism>
<dbReference type="EMBL" id="PFUC01000034">
    <property type="protein sequence ID" value="PJB48284.1"/>
    <property type="molecule type" value="Genomic_DNA"/>
</dbReference>
<evidence type="ECO:0000313" key="1">
    <source>
        <dbReference type="EMBL" id="PJB48284.1"/>
    </source>
</evidence>
<name>A0A2M8BWR2_9BACT</name>
<sequence>MSDHFRLVYPNSPFLPVFDHDGLVTRVIQDLIVGHQHAAAIAMATSPLMYLHACLLRQESTILATQHITEADLQMLVLGYLYPIETILASAACAPLTPDRWPSTFEQLLTATHNFDLLRLQDQMLRDLRATINLLKMDPSGALVFEFLKKYPFSADEYFLSGMEIAAMIFFGISLEVAEQTGDDSWLTKPYDPFQT</sequence>
<dbReference type="AlphaFoldDB" id="A0A2M8BWR2"/>
<dbReference type="Proteomes" id="UP000231196">
    <property type="component" value="Unassembled WGS sequence"/>
</dbReference>
<accession>A0A2M8BWR2</accession>
<reference evidence="2" key="1">
    <citation type="submission" date="2017-09" db="EMBL/GenBank/DDBJ databases">
        <title>Depth-based differentiation of microbial function through sediment-hosted aquifers and enrichment of novel symbionts in the deep terrestrial subsurface.</title>
        <authorList>
            <person name="Probst A.J."/>
            <person name="Ladd B."/>
            <person name="Jarett J.K."/>
            <person name="Geller-Mcgrath D.E."/>
            <person name="Sieber C.M.K."/>
            <person name="Emerson J.B."/>
            <person name="Anantharaman K."/>
            <person name="Thomas B.C."/>
            <person name="Malmstrom R."/>
            <person name="Stieglmeier M."/>
            <person name="Klingl A."/>
            <person name="Woyke T."/>
            <person name="Ryan C.M."/>
            <person name="Banfield J.F."/>
        </authorList>
    </citation>
    <scope>NUCLEOTIDE SEQUENCE [LARGE SCALE GENOMIC DNA]</scope>
</reference>